<feature type="transmembrane region" description="Helical" evidence="5">
    <location>
        <begin position="131"/>
        <end position="149"/>
    </location>
</feature>
<comment type="subcellular location">
    <subcellularLocation>
        <location evidence="1">Membrane</location>
        <topology evidence="1">Multi-pass membrane protein</topology>
    </subcellularLocation>
</comment>
<protein>
    <submittedName>
        <fullName evidence="7">SulP family inorganic anion transporter</fullName>
    </submittedName>
</protein>
<dbReference type="RefSeq" id="WP_326704295.1">
    <property type="nucleotide sequence ID" value="NZ_CP109083.1"/>
</dbReference>
<feature type="domain" description="STAS" evidence="6">
    <location>
        <begin position="405"/>
        <end position="500"/>
    </location>
</feature>
<keyword evidence="4 5" id="KW-0472">Membrane</keyword>
<evidence type="ECO:0000313" key="7">
    <source>
        <dbReference type="EMBL" id="WSB09445.1"/>
    </source>
</evidence>
<evidence type="ECO:0000256" key="4">
    <source>
        <dbReference type="ARBA" id="ARBA00023136"/>
    </source>
</evidence>
<keyword evidence="8" id="KW-1185">Reference proteome</keyword>
<dbReference type="InterPro" id="IPR036513">
    <property type="entry name" value="STAS_dom_sf"/>
</dbReference>
<feature type="transmembrane region" description="Helical" evidence="5">
    <location>
        <begin position="232"/>
        <end position="251"/>
    </location>
</feature>
<dbReference type="InterPro" id="IPR011547">
    <property type="entry name" value="SLC26A/SulP_dom"/>
</dbReference>
<feature type="transmembrane region" description="Helical" evidence="5">
    <location>
        <begin position="364"/>
        <end position="396"/>
    </location>
</feature>
<accession>A0ABZ1EZ61</accession>
<feature type="transmembrane region" description="Helical" evidence="5">
    <location>
        <begin position="307"/>
        <end position="326"/>
    </location>
</feature>
<dbReference type="SUPFAM" id="SSF52091">
    <property type="entry name" value="SpoIIaa-like"/>
    <property type="match status" value="1"/>
</dbReference>
<dbReference type="InterPro" id="IPR002645">
    <property type="entry name" value="STAS_dom"/>
</dbReference>
<dbReference type="PANTHER" id="PTHR43310:SF1">
    <property type="entry name" value="SULFATE TRANSPORTER YBAR-RELATED"/>
    <property type="match status" value="1"/>
</dbReference>
<feature type="transmembrane region" description="Helical" evidence="5">
    <location>
        <begin position="333"/>
        <end position="352"/>
    </location>
</feature>
<feature type="transmembrane region" description="Helical" evidence="5">
    <location>
        <begin position="272"/>
        <end position="295"/>
    </location>
</feature>
<evidence type="ECO:0000256" key="2">
    <source>
        <dbReference type="ARBA" id="ARBA00022692"/>
    </source>
</evidence>
<gene>
    <name evidence="7" type="ORF">OG849_20525</name>
</gene>
<reference evidence="7 8" key="1">
    <citation type="submission" date="2022-10" db="EMBL/GenBank/DDBJ databases">
        <title>The complete genomes of actinobacterial strains from the NBC collection.</title>
        <authorList>
            <person name="Joergensen T.S."/>
            <person name="Alvarez Arevalo M."/>
            <person name="Sterndorff E.B."/>
            <person name="Faurdal D."/>
            <person name="Vuksanovic O."/>
            <person name="Mourched A.-S."/>
            <person name="Charusanti P."/>
            <person name="Shaw S."/>
            <person name="Blin K."/>
            <person name="Weber T."/>
        </authorList>
    </citation>
    <scope>NUCLEOTIDE SEQUENCE [LARGE SCALE GENOMIC DNA]</scope>
    <source>
        <strain evidence="7 8">NBC 01792</strain>
    </source>
</reference>
<feature type="transmembrane region" description="Helical" evidence="5">
    <location>
        <begin position="155"/>
        <end position="173"/>
    </location>
</feature>
<feature type="transmembrane region" description="Helical" evidence="5">
    <location>
        <begin position="30"/>
        <end position="50"/>
    </location>
</feature>
<proteinExistence type="predicted"/>
<dbReference type="Pfam" id="PF01740">
    <property type="entry name" value="STAS"/>
    <property type="match status" value="1"/>
</dbReference>
<feature type="transmembrane region" description="Helical" evidence="5">
    <location>
        <begin position="185"/>
        <end position="205"/>
    </location>
</feature>
<dbReference type="InterPro" id="IPR052706">
    <property type="entry name" value="Membrane-Transporter-like"/>
</dbReference>
<organism evidence="7 8">
    <name type="scientific">Streptomyces cyaneofuscatus</name>
    <dbReference type="NCBI Taxonomy" id="66883"/>
    <lineage>
        <taxon>Bacteria</taxon>
        <taxon>Bacillati</taxon>
        <taxon>Actinomycetota</taxon>
        <taxon>Actinomycetes</taxon>
        <taxon>Kitasatosporales</taxon>
        <taxon>Streptomycetaceae</taxon>
        <taxon>Streptomyces</taxon>
    </lineage>
</organism>
<keyword evidence="2 5" id="KW-0812">Transmembrane</keyword>
<feature type="transmembrane region" description="Helical" evidence="5">
    <location>
        <begin position="99"/>
        <end position="119"/>
    </location>
</feature>
<dbReference type="CDD" id="cd07042">
    <property type="entry name" value="STAS_SulP_like_sulfate_transporter"/>
    <property type="match status" value="1"/>
</dbReference>
<feature type="transmembrane region" description="Helical" evidence="5">
    <location>
        <begin position="56"/>
        <end position="72"/>
    </location>
</feature>
<dbReference type="Gene3D" id="3.30.750.24">
    <property type="entry name" value="STAS domain"/>
    <property type="match status" value="1"/>
</dbReference>
<dbReference type="PROSITE" id="PS50801">
    <property type="entry name" value="STAS"/>
    <property type="match status" value="1"/>
</dbReference>
<sequence>MPTSPWTPTARLRGLKPEWLNNPKVWRTEILAGLVVALALIPEAISFSIIAGVDPAVGLFASFTMAVVISVVGGRRAMISAATGAVALVIAPLNREYGLGHLIAAVILAGIIQIVLGSLGVAKLMRFVPRSVMVGFVNALAILIFMTQVPEMYDVPWAVYPLLVGGLALMVFFPRVTKAVPAPLVSIVILTAITVAAGIAVPTVGDKGELPSSLPVPGLPDVPFTLDTLTTIAPYAFAMALVGLMESLMTAKLVDDITDTRSSKTRESIGQGIANIVTGFFGGMGGCAMIGQTMINVKVSGARTRLSTFLAGAFLMVLCIVFGPVVSDIPMAALVAVMVMVSFATFDWHSIAPKTLKRMPAGELAVMAVTVVMVVATDNLAIGVVVGSVTAMIIFAKRVAHLARVSAVIDPDGTTVVYSVTGELFFASSNDLVGQFDYADDPDRIVIDLSAAHIWDASSVAALDAIETKYGQRGKTVEIIGLNDPSADLHGKLSGELTSH</sequence>
<evidence type="ECO:0000259" key="6">
    <source>
        <dbReference type="PROSITE" id="PS50801"/>
    </source>
</evidence>
<evidence type="ECO:0000256" key="1">
    <source>
        <dbReference type="ARBA" id="ARBA00004141"/>
    </source>
</evidence>
<keyword evidence="3 5" id="KW-1133">Transmembrane helix</keyword>
<evidence type="ECO:0000313" key="8">
    <source>
        <dbReference type="Proteomes" id="UP001356428"/>
    </source>
</evidence>
<evidence type="ECO:0000256" key="5">
    <source>
        <dbReference type="SAM" id="Phobius"/>
    </source>
</evidence>
<dbReference type="Pfam" id="PF00916">
    <property type="entry name" value="Sulfate_transp"/>
    <property type="match status" value="2"/>
</dbReference>
<evidence type="ECO:0000256" key="3">
    <source>
        <dbReference type="ARBA" id="ARBA00022989"/>
    </source>
</evidence>
<dbReference type="EMBL" id="CP109083">
    <property type="protein sequence ID" value="WSB09445.1"/>
    <property type="molecule type" value="Genomic_DNA"/>
</dbReference>
<name>A0ABZ1EZ61_9ACTN</name>
<dbReference type="PANTHER" id="PTHR43310">
    <property type="entry name" value="SULFATE TRANSPORTER YBAR-RELATED"/>
    <property type="match status" value="1"/>
</dbReference>
<dbReference type="Proteomes" id="UP001356428">
    <property type="component" value="Chromosome"/>
</dbReference>